<keyword evidence="2 3" id="KW-0067">ATP-binding</keyword>
<comment type="similarity">
    <text evidence="3">Belongs to the CoaE family.</text>
</comment>
<keyword evidence="6" id="KW-1185">Reference proteome</keyword>
<dbReference type="Pfam" id="PF01121">
    <property type="entry name" value="CoaE"/>
    <property type="match status" value="1"/>
</dbReference>
<dbReference type="EMBL" id="AP024412">
    <property type="protein sequence ID" value="BCR35598.1"/>
    <property type="molecule type" value="Genomic_DNA"/>
</dbReference>
<keyword evidence="3" id="KW-0963">Cytoplasm</keyword>
<dbReference type="InterPro" id="IPR027417">
    <property type="entry name" value="P-loop_NTPase"/>
</dbReference>
<gene>
    <name evidence="3 5" type="primary">coaE</name>
    <name evidence="5" type="ORF">MPAN_004910</name>
</gene>
<comment type="function">
    <text evidence="3">Catalyzes the phosphorylation of the 3'-hydroxyl group of dephosphocoenzyme A to form coenzyme A.</text>
</comment>
<dbReference type="EC" id="2.7.1.24" evidence="3 4"/>
<accession>A0A7U9TGG1</accession>
<dbReference type="GO" id="GO:0005524">
    <property type="term" value="F:ATP binding"/>
    <property type="evidence" value="ECO:0007669"/>
    <property type="project" value="UniProtKB-UniRule"/>
</dbReference>
<comment type="subcellular location">
    <subcellularLocation>
        <location evidence="3">Cytoplasm</location>
    </subcellularLocation>
</comment>
<dbReference type="PANTHER" id="PTHR10695:SF46">
    <property type="entry name" value="BIFUNCTIONAL COENZYME A SYNTHASE-RELATED"/>
    <property type="match status" value="1"/>
</dbReference>
<name>A0A7U9TGG1_9MOLU</name>
<keyword evidence="3 5" id="KW-0418">Kinase</keyword>
<dbReference type="InterPro" id="IPR001977">
    <property type="entry name" value="Depp_CoAkinase"/>
</dbReference>
<dbReference type="NCBIfam" id="TIGR00152">
    <property type="entry name" value="dephospho-CoA kinase"/>
    <property type="match status" value="1"/>
</dbReference>
<proteinExistence type="inferred from homology"/>
<keyword evidence="3" id="KW-0808">Transferase</keyword>
<evidence type="ECO:0000256" key="4">
    <source>
        <dbReference type="NCBIfam" id="TIGR00152"/>
    </source>
</evidence>
<evidence type="ECO:0000256" key="1">
    <source>
        <dbReference type="ARBA" id="ARBA00022741"/>
    </source>
</evidence>
<comment type="catalytic activity">
    <reaction evidence="3">
        <text>3'-dephospho-CoA + ATP = ADP + CoA + H(+)</text>
        <dbReference type="Rhea" id="RHEA:18245"/>
        <dbReference type="ChEBI" id="CHEBI:15378"/>
        <dbReference type="ChEBI" id="CHEBI:30616"/>
        <dbReference type="ChEBI" id="CHEBI:57287"/>
        <dbReference type="ChEBI" id="CHEBI:57328"/>
        <dbReference type="ChEBI" id="CHEBI:456216"/>
        <dbReference type="EC" id="2.7.1.24"/>
    </reaction>
</comment>
<feature type="binding site" evidence="3">
    <location>
        <begin position="23"/>
        <end position="28"/>
    </location>
    <ligand>
        <name>ATP</name>
        <dbReference type="ChEBI" id="CHEBI:30616"/>
    </ligand>
</feature>
<evidence type="ECO:0000313" key="6">
    <source>
        <dbReference type="Proteomes" id="UP000620133"/>
    </source>
</evidence>
<keyword evidence="3" id="KW-0173">Coenzyme A biosynthesis</keyword>
<protein>
    <recommendedName>
        <fullName evidence="3 4">Dephospho-CoA kinase</fullName>
        <ecNumber evidence="3 4">2.7.1.24</ecNumber>
    </recommendedName>
    <alternativeName>
        <fullName evidence="3">Dephosphocoenzyme A kinase</fullName>
    </alternativeName>
</protein>
<organism evidence="5 6">
    <name type="scientific">Mariniplasma anaerobium</name>
    <dbReference type="NCBI Taxonomy" id="2735436"/>
    <lineage>
        <taxon>Bacteria</taxon>
        <taxon>Bacillati</taxon>
        <taxon>Mycoplasmatota</taxon>
        <taxon>Mollicutes</taxon>
        <taxon>Acholeplasmatales</taxon>
        <taxon>Acholeplasmataceae</taxon>
        <taxon>Mariniplasma</taxon>
    </lineage>
</organism>
<dbReference type="GO" id="GO:0015937">
    <property type="term" value="P:coenzyme A biosynthetic process"/>
    <property type="evidence" value="ECO:0007669"/>
    <property type="project" value="UniProtKB-UniRule"/>
</dbReference>
<sequence length="204" mass="23679">MDHMSVQIAKNKPYIVGLTGGIASGKSTAAAYIKSLNIKVIDSDEIVKNLWKENNEMILKAESLFGFSIKTDADKEKIKKAMCEDKRLRLKLNEITHPFVFKEIKRQLLTFENEKIVVIDMPLLFEVSYEKKCDITCLVYVSKNIQLMRLMSRDDMLEKDAKKLINCQLSLEHKKMKADVIFDNESDLDYLYFQIDQFLRGLKL</sequence>
<dbReference type="GO" id="GO:0004140">
    <property type="term" value="F:dephospho-CoA kinase activity"/>
    <property type="evidence" value="ECO:0007669"/>
    <property type="project" value="UniProtKB-UniRule"/>
</dbReference>
<dbReference type="Proteomes" id="UP000620133">
    <property type="component" value="Chromosome"/>
</dbReference>
<dbReference type="SUPFAM" id="SSF52540">
    <property type="entry name" value="P-loop containing nucleoside triphosphate hydrolases"/>
    <property type="match status" value="1"/>
</dbReference>
<dbReference type="UniPathway" id="UPA00241">
    <property type="reaction ID" value="UER00356"/>
</dbReference>
<evidence type="ECO:0000256" key="2">
    <source>
        <dbReference type="ARBA" id="ARBA00022840"/>
    </source>
</evidence>
<dbReference type="CDD" id="cd02022">
    <property type="entry name" value="DPCK"/>
    <property type="match status" value="1"/>
</dbReference>
<dbReference type="Gene3D" id="3.40.50.300">
    <property type="entry name" value="P-loop containing nucleotide triphosphate hydrolases"/>
    <property type="match status" value="1"/>
</dbReference>
<evidence type="ECO:0000256" key="3">
    <source>
        <dbReference type="HAMAP-Rule" id="MF_00376"/>
    </source>
</evidence>
<dbReference type="PROSITE" id="PS51219">
    <property type="entry name" value="DPCK"/>
    <property type="match status" value="1"/>
</dbReference>
<comment type="pathway">
    <text evidence="3">Cofactor biosynthesis; coenzyme A biosynthesis; CoA from (R)-pantothenate: step 5/5.</text>
</comment>
<dbReference type="AlphaFoldDB" id="A0A7U9TGG1"/>
<dbReference type="KEGG" id="manr:MPAN_004910"/>
<dbReference type="PANTHER" id="PTHR10695">
    <property type="entry name" value="DEPHOSPHO-COA KINASE-RELATED"/>
    <property type="match status" value="1"/>
</dbReference>
<dbReference type="HAMAP" id="MF_00376">
    <property type="entry name" value="Dephospho_CoA_kinase"/>
    <property type="match status" value="1"/>
</dbReference>
<reference evidence="5" key="1">
    <citation type="submission" date="2021-01" db="EMBL/GenBank/DDBJ databases">
        <title>Draft genome sequence of Acholeplasmataceae bacterium strain Mahy22.</title>
        <authorList>
            <person name="Watanabe M."/>
            <person name="Kojima H."/>
            <person name="Fukui M."/>
        </authorList>
    </citation>
    <scope>NUCLEOTIDE SEQUENCE</scope>
    <source>
        <strain evidence="5">Mahy22</strain>
    </source>
</reference>
<keyword evidence="1 3" id="KW-0547">Nucleotide-binding</keyword>
<evidence type="ECO:0000313" key="5">
    <source>
        <dbReference type="EMBL" id="BCR35598.1"/>
    </source>
</evidence>
<dbReference type="GO" id="GO:0005737">
    <property type="term" value="C:cytoplasm"/>
    <property type="evidence" value="ECO:0007669"/>
    <property type="project" value="UniProtKB-SubCell"/>
</dbReference>